<proteinExistence type="predicted"/>
<dbReference type="EMBL" id="BDIP01000402">
    <property type="protein sequence ID" value="GIQ81468.1"/>
    <property type="molecule type" value="Genomic_DNA"/>
</dbReference>
<dbReference type="InterPro" id="IPR015915">
    <property type="entry name" value="Kelch-typ_b-propeller"/>
</dbReference>
<protein>
    <submittedName>
        <fullName evidence="1">Uncharacterized protein</fullName>
    </submittedName>
</protein>
<dbReference type="Proteomes" id="UP000265618">
    <property type="component" value="Unassembled WGS sequence"/>
</dbReference>
<gene>
    <name evidence="1" type="ORF">KIPB_002428</name>
</gene>
<dbReference type="SUPFAM" id="SSF117281">
    <property type="entry name" value="Kelch motif"/>
    <property type="match status" value="1"/>
</dbReference>
<keyword evidence="2" id="KW-1185">Reference proteome</keyword>
<dbReference type="AlphaFoldDB" id="A0A9K3CQH6"/>
<dbReference type="Gene3D" id="2.120.10.80">
    <property type="entry name" value="Kelch-type beta propeller"/>
    <property type="match status" value="1"/>
</dbReference>
<accession>A0A9K3CQH6</accession>
<name>A0A9K3CQH6_9EUKA</name>
<comment type="caution">
    <text evidence="1">The sequence shown here is derived from an EMBL/GenBank/DDBJ whole genome shotgun (WGS) entry which is preliminary data.</text>
</comment>
<evidence type="ECO:0000313" key="2">
    <source>
        <dbReference type="Proteomes" id="UP000265618"/>
    </source>
</evidence>
<reference evidence="1 2" key="1">
    <citation type="journal article" date="2018" name="PLoS ONE">
        <title>The draft genome of Kipferlia bialata reveals reductive genome evolution in fornicate parasites.</title>
        <authorList>
            <person name="Tanifuji G."/>
            <person name="Takabayashi S."/>
            <person name="Kume K."/>
            <person name="Takagi M."/>
            <person name="Nakayama T."/>
            <person name="Kamikawa R."/>
            <person name="Inagaki Y."/>
            <person name="Hashimoto T."/>
        </authorList>
    </citation>
    <scope>NUCLEOTIDE SEQUENCE [LARGE SCALE GENOMIC DNA]</scope>
    <source>
        <strain evidence="1">NY0173</strain>
    </source>
</reference>
<evidence type="ECO:0000313" key="1">
    <source>
        <dbReference type="EMBL" id="GIQ81468.1"/>
    </source>
</evidence>
<organism evidence="1 2">
    <name type="scientific">Kipferlia bialata</name>
    <dbReference type="NCBI Taxonomy" id="797122"/>
    <lineage>
        <taxon>Eukaryota</taxon>
        <taxon>Metamonada</taxon>
        <taxon>Carpediemonas-like organisms</taxon>
        <taxon>Kipferlia</taxon>
    </lineage>
</organism>
<sequence>MPGITLRPITLSPPAKHNGFGNLVSLGDSKAMLVYYSKSDRQENTVECLMLQVCSDGTHTQERVEWPDDYRPFSTFAVAVGENEVWIFTSECMEGAVVQCTSIYAYTVDTGVWRVLPWQDEWPKVRECRMHFNLGSKIYFGGDLNDDGEEYYFYSLDTMTMGWEVMEDMPENVGYDLKKVY</sequence>